<evidence type="ECO:0008006" key="3">
    <source>
        <dbReference type="Google" id="ProtNLM"/>
    </source>
</evidence>
<proteinExistence type="predicted"/>
<name>A0A011AJ16_9ACTN</name>
<organism evidence="1 2">
    <name type="scientific">Cryptosporangium arvum DSM 44712</name>
    <dbReference type="NCBI Taxonomy" id="927661"/>
    <lineage>
        <taxon>Bacteria</taxon>
        <taxon>Bacillati</taxon>
        <taxon>Actinomycetota</taxon>
        <taxon>Actinomycetes</taxon>
        <taxon>Cryptosporangiales</taxon>
        <taxon>Cryptosporangiaceae</taxon>
        <taxon>Cryptosporangium</taxon>
    </lineage>
</organism>
<evidence type="ECO:0000313" key="1">
    <source>
        <dbReference type="EMBL" id="EXG82016.1"/>
    </source>
</evidence>
<dbReference type="EMBL" id="JFBT01000001">
    <property type="protein sequence ID" value="EXG82016.1"/>
    <property type="molecule type" value="Genomic_DNA"/>
</dbReference>
<sequence length="277" mass="30566">MSRLDPNTVRAVAEIICDIEGPYERAGWQLARFFRHANWEQPPDYDGSPKVSWVVGCLEGRADDPAAIDRALCRLCDPREYPGDPDAAGTIRDALNKCLALDGLKVGYEGGRPRVFEITPRLVAAAETAPVVLTAELDLLVDDPIKRRVLNDRLSEAATCREYGSPIAAIVMLGSVLEGLLYEVIAARDPDGLDRLCPRRRDGTPGEPSLAQLISHAHRKGWLQKDAQEFSGRLRGFRNYVHARQQWANNDWPDGDTVQICWDVTIAALNDLGASAP</sequence>
<dbReference type="AlphaFoldDB" id="A0A011AJ16"/>
<dbReference type="Proteomes" id="UP000021053">
    <property type="component" value="Unassembled WGS sequence"/>
</dbReference>
<dbReference type="OrthoDB" id="1395176at2"/>
<reference evidence="1 2" key="1">
    <citation type="submission" date="2013-07" db="EMBL/GenBank/DDBJ databases">
        <authorList>
            <consortium name="DOE Joint Genome Institute"/>
            <person name="Eisen J."/>
            <person name="Huntemann M."/>
            <person name="Han J."/>
            <person name="Chen A."/>
            <person name="Kyrpides N."/>
            <person name="Mavromatis K."/>
            <person name="Markowitz V."/>
            <person name="Palaniappan K."/>
            <person name="Ivanova N."/>
            <person name="Schaumberg A."/>
            <person name="Pati A."/>
            <person name="Liolios K."/>
            <person name="Nordberg H.P."/>
            <person name="Cantor M.N."/>
            <person name="Hua S.X."/>
            <person name="Woyke T."/>
        </authorList>
    </citation>
    <scope>NUCLEOTIDE SEQUENCE [LARGE SCALE GENOMIC DNA]</scope>
    <source>
        <strain evidence="1 2">DSM 44712</strain>
    </source>
</reference>
<keyword evidence="2" id="KW-1185">Reference proteome</keyword>
<evidence type="ECO:0000313" key="2">
    <source>
        <dbReference type="Proteomes" id="UP000021053"/>
    </source>
</evidence>
<gene>
    <name evidence="1" type="ORF">CryarDRAFT_3148</name>
</gene>
<protein>
    <recommendedName>
        <fullName evidence="3">DUF4145 domain-containing protein</fullName>
    </recommendedName>
</protein>
<dbReference type="HOGENOM" id="CLU_084997_0_0_11"/>
<dbReference type="RefSeq" id="WP_035851526.1">
    <property type="nucleotide sequence ID" value="NZ_KK073874.1"/>
</dbReference>
<comment type="caution">
    <text evidence="1">The sequence shown here is derived from an EMBL/GenBank/DDBJ whole genome shotgun (WGS) entry which is preliminary data.</text>
</comment>
<accession>A0A011AJ16</accession>